<dbReference type="InterPro" id="IPR033922">
    <property type="entry name" value="NAD_bind_Glu_DH"/>
</dbReference>
<evidence type="ECO:0000313" key="7">
    <source>
        <dbReference type="Proteomes" id="UP000654345"/>
    </source>
</evidence>
<dbReference type="PANTHER" id="PTHR11606">
    <property type="entry name" value="GLUTAMATE DEHYDROGENASE"/>
    <property type="match status" value="1"/>
</dbReference>
<dbReference type="PROSITE" id="PS00074">
    <property type="entry name" value="GLFV_DEHYDROGENASE"/>
    <property type="match status" value="1"/>
</dbReference>
<keyword evidence="2 3" id="KW-0560">Oxidoreductase</keyword>
<name>A0ABQ3UM50_9CHLR</name>
<evidence type="ECO:0000313" key="6">
    <source>
        <dbReference type="EMBL" id="GHO53687.1"/>
    </source>
</evidence>
<dbReference type="PRINTS" id="PR00082">
    <property type="entry name" value="GLFDHDRGNASE"/>
</dbReference>
<sequence length="417" mass="45746">MVIEMVNPYDVAVHQFDEAAERLGLSQAMRAILRKPKRELIVNFPVRMDNGDVEMFTGYRVQHNINRGPAKGGIRYSPAVSLDEVRALAMWMTWKCAVVDIPFGGAKGGVICDPHLMSSAELERMTRRYTTEISLLIGPDSDIPAPDMNTNPQIMGWIMDTYSMHRGYSVPAVTTGKPLAIGGSEGRLEATARGVQVVTREAIRDKGWQPENCSVVVQGFGNVGGIAARLLHEMGCKVVGISDISGGLYNPNGINVPAAMRHSRRNGSLKGYAEADAVSNTELLELPCDILIPAALENQLTERNAPRIKARLIVEAANGPTTNEADAILNDMGVTLIPDILANAGGVTVSYFEWVQDLQRFFWAEDEINNRLEMIMKRSYKAVKAKADEQEVNMRMGAYLLAVARVAEATEIRGVYP</sequence>
<dbReference type="InterPro" id="IPR036291">
    <property type="entry name" value="NAD(P)-bd_dom_sf"/>
</dbReference>
<dbReference type="Gene3D" id="3.40.50.720">
    <property type="entry name" value="NAD(P)-binding Rossmann-like Domain"/>
    <property type="match status" value="1"/>
</dbReference>
<organism evidence="6 7">
    <name type="scientific">Ktedonobacter robiniae</name>
    <dbReference type="NCBI Taxonomy" id="2778365"/>
    <lineage>
        <taxon>Bacteria</taxon>
        <taxon>Bacillati</taxon>
        <taxon>Chloroflexota</taxon>
        <taxon>Ktedonobacteria</taxon>
        <taxon>Ktedonobacterales</taxon>
        <taxon>Ktedonobacteraceae</taxon>
        <taxon>Ktedonobacter</taxon>
    </lineage>
</organism>
<dbReference type="InterPro" id="IPR006097">
    <property type="entry name" value="Glu/Leu/Phe/Val/Trp_DH_dimer"/>
</dbReference>
<accession>A0ABQ3UM50</accession>
<evidence type="ECO:0000256" key="1">
    <source>
        <dbReference type="ARBA" id="ARBA00006382"/>
    </source>
</evidence>
<comment type="similarity">
    <text evidence="1 3 4">Belongs to the Glu/Leu/Phe/Val dehydrogenases family.</text>
</comment>
<dbReference type="SUPFAM" id="SSF53223">
    <property type="entry name" value="Aminoacid dehydrogenase-like, N-terminal domain"/>
    <property type="match status" value="1"/>
</dbReference>
<dbReference type="Pfam" id="PF00208">
    <property type="entry name" value="ELFV_dehydrog"/>
    <property type="match status" value="1"/>
</dbReference>
<dbReference type="PIRSF" id="PIRSF000185">
    <property type="entry name" value="Glu_DH"/>
    <property type="match status" value="1"/>
</dbReference>
<reference evidence="6 7" key="1">
    <citation type="journal article" date="2021" name="Int. J. Syst. Evol. Microbiol.">
        <title>Reticulibacter mediterranei gen. nov., sp. nov., within the new family Reticulibacteraceae fam. nov., and Ktedonospora formicarum gen. nov., sp. nov., Ktedonobacter robiniae sp. nov., Dictyobacter formicarum sp. nov. and Dictyobacter arantiisoli sp. nov., belonging to the class Ktedonobacteria.</title>
        <authorList>
            <person name="Yabe S."/>
            <person name="Zheng Y."/>
            <person name="Wang C.M."/>
            <person name="Sakai Y."/>
            <person name="Abe K."/>
            <person name="Yokota A."/>
            <person name="Donadio S."/>
            <person name="Cavaletti L."/>
            <person name="Monciardini P."/>
        </authorList>
    </citation>
    <scope>NUCLEOTIDE SEQUENCE [LARGE SCALE GENOMIC DNA]</scope>
    <source>
        <strain evidence="6 7">SOSP1-30</strain>
    </source>
</reference>
<dbReference type="Proteomes" id="UP000654345">
    <property type="component" value="Unassembled WGS sequence"/>
</dbReference>
<dbReference type="SUPFAM" id="SSF51735">
    <property type="entry name" value="NAD(P)-binding Rossmann-fold domains"/>
    <property type="match status" value="1"/>
</dbReference>
<proteinExistence type="inferred from homology"/>
<dbReference type="InterPro" id="IPR014362">
    <property type="entry name" value="Glu_DH"/>
</dbReference>
<dbReference type="InterPro" id="IPR006095">
    <property type="entry name" value="Glu/Leu/Phe/Val/Trp_DH"/>
</dbReference>
<feature type="domain" description="Glutamate/phenylalanine/leucine/valine/L-tryptophan dehydrogenase C-terminal" evidence="5">
    <location>
        <begin position="184"/>
        <end position="414"/>
    </location>
</feature>
<evidence type="ECO:0000256" key="4">
    <source>
        <dbReference type="RuleBase" id="RU004417"/>
    </source>
</evidence>
<keyword evidence="7" id="KW-1185">Reference proteome</keyword>
<dbReference type="InterPro" id="IPR006096">
    <property type="entry name" value="Glu/Leu/Phe/Val/Trp_DH_C"/>
</dbReference>
<evidence type="ECO:0000256" key="2">
    <source>
        <dbReference type="ARBA" id="ARBA00023002"/>
    </source>
</evidence>
<dbReference type="CDD" id="cd01076">
    <property type="entry name" value="NAD_bind_1_Glu_DH"/>
    <property type="match status" value="1"/>
</dbReference>
<dbReference type="InterPro" id="IPR033524">
    <property type="entry name" value="Glu/Leu/Phe/Val_DH_AS"/>
</dbReference>
<gene>
    <name evidence="6" type="ORF">KSB_21620</name>
</gene>
<protein>
    <recommendedName>
        <fullName evidence="3">Glutamate dehydrogenase</fullName>
    </recommendedName>
</protein>
<dbReference type="Pfam" id="PF02812">
    <property type="entry name" value="ELFV_dehydrog_N"/>
    <property type="match status" value="1"/>
</dbReference>
<evidence type="ECO:0000256" key="3">
    <source>
        <dbReference type="PIRNR" id="PIRNR000185"/>
    </source>
</evidence>
<comment type="caution">
    <text evidence="6">The sequence shown here is derived from an EMBL/GenBank/DDBJ whole genome shotgun (WGS) entry which is preliminary data.</text>
</comment>
<dbReference type="Gene3D" id="3.40.50.10860">
    <property type="entry name" value="Leucine Dehydrogenase, chain A, domain 1"/>
    <property type="match status" value="1"/>
</dbReference>
<dbReference type="SMART" id="SM00839">
    <property type="entry name" value="ELFV_dehydrog"/>
    <property type="match status" value="1"/>
</dbReference>
<dbReference type="PANTHER" id="PTHR11606:SF13">
    <property type="entry name" value="GLUTAMATE DEHYDROGENASE 1, MITOCHONDRIAL"/>
    <property type="match status" value="1"/>
</dbReference>
<dbReference type="EMBL" id="BNJG01000001">
    <property type="protein sequence ID" value="GHO53687.1"/>
    <property type="molecule type" value="Genomic_DNA"/>
</dbReference>
<dbReference type="InterPro" id="IPR046346">
    <property type="entry name" value="Aminoacid_DH-like_N_sf"/>
</dbReference>
<evidence type="ECO:0000259" key="5">
    <source>
        <dbReference type="SMART" id="SM00839"/>
    </source>
</evidence>
<dbReference type="RefSeq" id="WP_201370480.1">
    <property type="nucleotide sequence ID" value="NZ_BNJG01000001.1"/>
</dbReference>